<keyword evidence="5" id="KW-1185">Reference proteome</keyword>
<proteinExistence type="inferred from homology"/>
<name>A0ABD1TQW7_9LAMI</name>
<dbReference type="Gene3D" id="3.40.50.1820">
    <property type="entry name" value="alpha/beta hydrolase"/>
    <property type="match status" value="1"/>
</dbReference>
<dbReference type="Pfam" id="PF07859">
    <property type="entry name" value="Abhydrolase_3"/>
    <property type="match status" value="1"/>
</dbReference>
<accession>A0ABD1TQW7</accession>
<evidence type="ECO:0000313" key="5">
    <source>
        <dbReference type="Proteomes" id="UP001604277"/>
    </source>
</evidence>
<protein>
    <submittedName>
        <fullName evidence="4">Carboxylesterase 8</fullName>
    </submittedName>
</protein>
<dbReference type="Proteomes" id="UP001604277">
    <property type="component" value="Unassembled WGS sequence"/>
</dbReference>
<dbReference type="InterPro" id="IPR013094">
    <property type="entry name" value="AB_hydrolase_3"/>
</dbReference>
<organism evidence="4 5">
    <name type="scientific">Forsythia ovata</name>
    <dbReference type="NCBI Taxonomy" id="205694"/>
    <lineage>
        <taxon>Eukaryota</taxon>
        <taxon>Viridiplantae</taxon>
        <taxon>Streptophyta</taxon>
        <taxon>Embryophyta</taxon>
        <taxon>Tracheophyta</taxon>
        <taxon>Spermatophyta</taxon>
        <taxon>Magnoliopsida</taxon>
        <taxon>eudicotyledons</taxon>
        <taxon>Gunneridae</taxon>
        <taxon>Pentapetalae</taxon>
        <taxon>asterids</taxon>
        <taxon>lamiids</taxon>
        <taxon>Lamiales</taxon>
        <taxon>Oleaceae</taxon>
        <taxon>Forsythieae</taxon>
        <taxon>Forsythia</taxon>
    </lineage>
</organism>
<feature type="chain" id="PRO_5044836389" evidence="2">
    <location>
        <begin position="32"/>
        <end position="363"/>
    </location>
</feature>
<feature type="domain" description="Alpha/beta hydrolase fold-3" evidence="3">
    <location>
        <begin position="108"/>
        <end position="329"/>
    </location>
</feature>
<sequence length="363" mass="40240">MDQNPKSWPAMAAYSILLFLCLCQSWPAVNCQHTWQEAFTALGISYNSNGTLDRQIQIPMVNATPSGDPNQPTLVALSTDVRISPLSKAFVRLYRPVNASANTKLPVIVYLHGGDFVLFSASTVIFHNFCNNIAAQFPAIVVSVEYRLAPENRLPAAYNDALNAIFWLQSQAIGYSGRHPWFKYAKFSRVFLLGSSAGANIVYHTALRTLDFNIKPLKIRGVLLNQAFFGGIQNTSSELRLLDDAYAPLYVCDVLWTLALPTYANKDHEFCNPLTGGSYLGRVPRLPRFFVKGNEGDPLVDRSKQLVQLLRAYQVPVVSKFDEGGYHGIELSNTTAATELYTAMKNFIDSTGLTEDENSHASI</sequence>
<evidence type="ECO:0000256" key="1">
    <source>
        <dbReference type="ARBA" id="ARBA00010515"/>
    </source>
</evidence>
<reference evidence="5" key="1">
    <citation type="submission" date="2024-07" db="EMBL/GenBank/DDBJ databases">
        <title>Two chromosome-level genome assemblies of Korean endemic species Abeliophyllum distichum and Forsythia ovata (Oleaceae).</title>
        <authorList>
            <person name="Jang H."/>
        </authorList>
    </citation>
    <scope>NUCLEOTIDE SEQUENCE [LARGE SCALE GENOMIC DNA]</scope>
</reference>
<evidence type="ECO:0000259" key="3">
    <source>
        <dbReference type="Pfam" id="PF07859"/>
    </source>
</evidence>
<dbReference type="PANTHER" id="PTHR23024">
    <property type="entry name" value="ARYLACETAMIDE DEACETYLASE"/>
    <property type="match status" value="1"/>
</dbReference>
<feature type="signal peptide" evidence="2">
    <location>
        <begin position="1"/>
        <end position="31"/>
    </location>
</feature>
<keyword evidence="2" id="KW-0732">Signal</keyword>
<comment type="similarity">
    <text evidence="1">Belongs to the 'GDXG' lipolytic enzyme family.</text>
</comment>
<dbReference type="PANTHER" id="PTHR23024:SF113">
    <property type="entry name" value="CARBOXYLESTERASE 8-RELATED"/>
    <property type="match status" value="1"/>
</dbReference>
<evidence type="ECO:0000313" key="4">
    <source>
        <dbReference type="EMBL" id="KAL2515003.1"/>
    </source>
</evidence>
<gene>
    <name evidence="4" type="ORF">Fot_28974</name>
</gene>
<comment type="caution">
    <text evidence="4">The sequence shown here is derived from an EMBL/GenBank/DDBJ whole genome shotgun (WGS) entry which is preliminary data.</text>
</comment>
<dbReference type="InterPro" id="IPR029058">
    <property type="entry name" value="AB_hydrolase_fold"/>
</dbReference>
<dbReference type="EMBL" id="JBFOLJ010000008">
    <property type="protein sequence ID" value="KAL2515003.1"/>
    <property type="molecule type" value="Genomic_DNA"/>
</dbReference>
<evidence type="ECO:0000256" key="2">
    <source>
        <dbReference type="SAM" id="SignalP"/>
    </source>
</evidence>
<dbReference type="InterPro" id="IPR050466">
    <property type="entry name" value="Carboxylest/Gibb_receptor"/>
</dbReference>
<dbReference type="AlphaFoldDB" id="A0ABD1TQW7"/>
<dbReference type="SUPFAM" id="SSF53474">
    <property type="entry name" value="alpha/beta-Hydrolases"/>
    <property type="match status" value="1"/>
</dbReference>